<accession>A0A9P6CPX6</accession>
<name>A0A9P6CPX6_9AGAR</name>
<keyword evidence="2" id="KW-1185">Reference proteome</keyword>
<evidence type="ECO:0000313" key="2">
    <source>
        <dbReference type="Proteomes" id="UP000807469"/>
    </source>
</evidence>
<dbReference type="Proteomes" id="UP000807469">
    <property type="component" value="Unassembled WGS sequence"/>
</dbReference>
<dbReference type="AlphaFoldDB" id="A0A9P6CPX6"/>
<proteinExistence type="predicted"/>
<reference evidence="1" key="1">
    <citation type="submission" date="2020-11" db="EMBL/GenBank/DDBJ databases">
        <authorList>
            <consortium name="DOE Joint Genome Institute"/>
            <person name="Ahrendt S."/>
            <person name="Riley R."/>
            <person name="Andreopoulos W."/>
            <person name="Labutti K."/>
            <person name="Pangilinan J."/>
            <person name="Ruiz-Duenas F.J."/>
            <person name="Barrasa J.M."/>
            <person name="Sanchez-Garcia M."/>
            <person name="Camarero S."/>
            <person name="Miyauchi S."/>
            <person name="Serrano A."/>
            <person name="Linde D."/>
            <person name="Babiker R."/>
            <person name="Drula E."/>
            <person name="Ayuso-Fernandez I."/>
            <person name="Pacheco R."/>
            <person name="Padilla G."/>
            <person name="Ferreira P."/>
            <person name="Barriuso J."/>
            <person name="Kellner H."/>
            <person name="Castanera R."/>
            <person name="Alfaro M."/>
            <person name="Ramirez L."/>
            <person name="Pisabarro A.G."/>
            <person name="Kuo A."/>
            <person name="Tritt A."/>
            <person name="Lipzen A."/>
            <person name="He G."/>
            <person name="Yan M."/>
            <person name="Ng V."/>
            <person name="Cullen D."/>
            <person name="Martin F."/>
            <person name="Rosso M.-N."/>
            <person name="Henrissat B."/>
            <person name="Hibbett D."/>
            <person name="Martinez A.T."/>
            <person name="Grigoriev I.V."/>
        </authorList>
    </citation>
    <scope>NUCLEOTIDE SEQUENCE</scope>
    <source>
        <strain evidence="1">CIRM-BRFM 674</strain>
    </source>
</reference>
<comment type="caution">
    <text evidence="1">The sequence shown here is derived from an EMBL/GenBank/DDBJ whole genome shotgun (WGS) entry which is preliminary data.</text>
</comment>
<gene>
    <name evidence="1" type="ORF">BDN70DRAFT_936073</name>
</gene>
<dbReference type="EMBL" id="MU155343">
    <property type="protein sequence ID" value="KAF9475191.1"/>
    <property type="molecule type" value="Genomic_DNA"/>
</dbReference>
<evidence type="ECO:0000313" key="1">
    <source>
        <dbReference type="EMBL" id="KAF9475191.1"/>
    </source>
</evidence>
<sequence length="300" mass="33826">MPLLEKLAANITRLLSETSHTSSSNLGGHRSRVALPRLKKIDINCPNPDIYSQFLVYIAIQPECSISIEVGLDDTSGLSDRVPRNIKEMGRLVVQHLTDGFNHRCDASASVTHIMLTIHPRMVHLASWCGFITRFRLKSSLTSGKIPLNIFNSILTSLSSVHFPDTIQEVRLVLFDVFNDLQNIYPGSLQSDEDNRQSIISSILQLFQALGSTVDLYVSFQSLMSLVKLSESHAGVLFPYLQNLHFSSRDGEDESLCIIPFLTRRQLPHISPLRTLHFEHITSGRDLRYLDNFEGLEVIR</sequence>
<protein>
    <submittedName>
        <fullName evidence="1">Uncharacterized protein</fullName>
    </submittedName>
</protein>
<organism evidence="1 2">
    <name type="scientific">Pholiota conissans</name>
    <dbReference type="NCBI Taxonomy" id="109636"/>
    <lineage>
        <taxon>Eukaryota</taxon>
        <taxon>Fungi</taxon>
        <taxon>Dikarya</taxon>
        <taxon>Basidiomycota</taxon>
        <taxon>Agaricomycotina</taxon>
        <taxon>Agaricomycetes</taxon>
        <taxon>Agaricomycetidae</taxon>
        <taxon>Agaricales</taxon>
        <taxon>Agaricineae</taxon>
        <taxon>Strophariaceae</taxon>
        <taxon>Pholiota</taxon>
    </lineage>
</organism>